<organism evidence="17 18">
    <name type="scientific">Stegodyphus mimosarum</name>
    <name type="common">African social velvet spider</name>
    <dbReference type="NCBI Taxonomy" id="407821"/>
    <lineage>
        <taxon>Eukaryota</taxon>
        <taxon>Metazoa</taxon>
        <taxon>Ecdysozoa</taxon>
        <taxon>Arthropoda</taxon>
        <taxon>Chelicerata</taxon>
        <taxon>Arachnida</taxon>
        <taxon>Araneae</taxon>
        <taxon>Araneomorphae</taxon>
        <taxon>Entelegynae</taxon>
        <taxon>Eresoidea</taxon>
        <taxon>Eresidae</taxon>
        <taxon>Stegodyphus</taxon>
    </lineage>
</organism>
<comment type="caution">
    <text evidence="13">Lacks conserved residue(s) required for the propagation of feature annotation.</text>
</comment>
<feature type="transmembrane region" description="Helical" evidence="13">
    <location>
        <begin position="195"/>
        <end position="216"/>
    </location>
</feature>
<dbReference type="GO" id="GO:0019829">
    <property type="term" value="F:ATPase-coupled monoatomic cation transmembrane transporter activity"/>
    <property type="evidence" value="ECO:0007669"/>
    <property type="project" value="UniProtKB-UniRule"/>
</dbReference>
<dbReference type="Proteomes" id="UP000054359">
    <property type="component" value="Unassembled WGS sequence"/>
</dbReference>
<dbReference type="InterPro" id="IPR047819">
    <property type="entry name" value="P5A-ATPase_N"/>
</dbReference>
<dbReference type="NCBIfam" id="TIGR01494">
    <property type="entry name" value="ATPase_P-type"/>
    <property type="match status" value="1"/>
</dbReference>
<keyword evidence="10 13" id="KW-1133">Transmembrane helix</keyword>
<dbReference type="AlphaFoldDB" id="A0A087TAL4"/>
<dbReference type="Gene3D" id="3.40.50.1000">
    <property type="entry name" value="HAD superfamily/HAD-like"/>
    <property type="match status" value="1"/>
</dbReference>
<dbReference type="Pfam" id="PF00690">
    <property type="entry name" value="Cation_ATPase_N"/>
    <property type="match status" value="1"/>
</dbReference>
<evidence type="ECO:0000256" key="3">
    <source>
        <dbReference type="ARBA" id="ARBA00022553"/>
    </source>
</evidence>
<dbReference type="SUPFAM" id="SSF81665">
    <property type="entry name" value="Calcium ATPase, transmembrane domain M"/>
    <property type="match status" value="1"/>
</dbReference>
<feature type="transmembrane region" description="Helical" evidence="13">
    <location>
        <begin position="392"/>
        <end position="415"/>
    </location>
</feature>
<feature type="transmembrane region" description="Helical" evidence="13">
    <location>
        <begin position="222"/>
        <end position="243"/>
    </location>
</feature>
<feature type="domain" description="Cation-transporting P-type ATPase N-terminal" evidence="15">
    <location>
        <begin position="163"/>
        <end position="217"/>
    </location>
</feature>
<evidence type="ECO:0000256" key="7">
    <source>
        <dbReference type="ARBA" id="ARBA00022840"/>
    </source>
</evidence>
<feature type="transmembrane region" description="Helical" evidence="13">
    <location>
        <begin position="68"/>
        <end position="88"/>
    </location>
</feature>
<evidence type="ECO:0000256" key="1">
    <source>
        <dbReference type="ARBA" id="ARBA00004141"/>
    </source>
</evidence>
<keyword evidence="18" id="KW-1185">Reference proteome</keyword>
<comment type="similarity">
    <text evidence="2 13">Belongs to the cation transport ATPase (P-type) (TC 3.A.3) family. Type V subfamily.</text>
</comment>
<feature type="domain" description="P-type ATPase A" evidence="14">
    <location>
        <begin position="260"/>
        <end position="378"/>
    </location>
</feature>
<evidence type="ECO:0000256" key="10">
    <source>
        <dbReference type="ARBA" id="ARBA00022989"/>
    </source>
</evidence>
<dbReference type="GO" id="GO:0140358">
    <property type="term" value="F:P-type transmembrane transporter activity"/>
    <property type="evidence" value="ECO:0007669"/>
    <property type="project" value="InterPro"/>
</dbReference>
<dbReference type="EMBL" id="KK114316">
    <property type="protein sequence ID" value="KFM62153.1"/>
    <property type="molecule type" value="Genomic_DNA"/>
</dbReference>
<evidence type="ECO:0000256" key="8">
    <source>
        <dbReference type="ARBA" id="ARBA00022842"/>
    </source>
</evidence>
<evidence type="ECO:0000256" key="11">
    <source>
        <dbReference type="ARBA" id="ARBA00023136"/>
    </source>
</evidence>
<dbReference type="OMA" id="WSHEERA"/>
<sequence>MEEEHAVLLKVDHCKWVFCPRERVSTKQTLRWDREELVRMRKKGEEPKMIIEEEHLQLQGYMLSYSKLLLTCLAVMLSGGLLWILIGWNRRIYLKCTHKKCSVEKASKILLVDSHNQYFVEIVWRSSDNSLIYFYNKKIKYIWDPKQFRFVKVGGLKIKNCSEFYDYENGLSSNEASSLLAHHGKNSIDIEVKPIITLVLAQVRNPFYLYQAFIVTVWLLQFYYQFAICVVILSVISVSMTVWETRKQSRALRDAMRSHAIVTVIRDGKELQISSEDLVPGDVILIPKSHFTMVCDAVLLSGTCVMNESMLTGESIPVTKVQIENDIKAEYDSMTHKRSLLSCGTELMHSRDIDGTGVKALVYRTGFSTAKGELVRSILFPKPVKIQLDSDLLKCMGIFFILGIPPLIYAVIVGIRQEAYVRDTTLFVLNVITFFVPAGLPAVLTSINAHAQKRLRKQGIYCLNSRYISLCGSLDVTCFDKTGTLTEDSLGLHTLLPAENGKYALHLSTPFLNF</sequence>
<dbReference type="InterPro" id="IPR023214">
    <property type="entry name" value="HAD_sf"/>
</dbReference>
<dbReference type="PANTHER" id="PTHR45630">
    <property type="entry name" value="CATION-TRANSPORTING ATPASE-RELATED"/>
    <property type="match status" value="1"/>
</dbReference>
<evidence type="ECO:0000256" key="5">
    <source>
        <dbReference type="ARBA" id="ARBA00022723"/>
    </source>
</evidence>
<dbReference type="PRINTS" id="PR00119">
    <property type="entry name" value="CATATPASE"/>
</dbReference>
<keyword evidence="3" id="KW-0597">Phosphoprotein</keyword>
<dbReference type="Gene3D" id="2.70.150.10">
    <property type="entry name" value="Calcium-transporting ATPase, cytoplasmic transduction domain A"/>
    <property type="match status" value="1"/>
</dbReference>
<comment type="subcellular location">
    <subcellularLocation>
        <location evidence="1 13">Membrane</location>
        <topology evidence="1 13">Multi-pass membrane protein</topology>
    </subcellularLocation>
</comment>
<protein>
    <recommendedName>
        <fullName evidence="13">Cation-transporting ATPase</fullName>
        <ecNumber evidence="13">7.2.2.-</ecNumber>
    </recommendedName>
</protein>
<dbReference type="GO" id="GO:0015203">
    <property type="term" value="F:polyamine transmembrane transporter activity"/>
    <property type="evidence" value="ECO:0007669"/>
    <property type="project" value="TreeGrafter"/>
</dbReference>
<keyword evidence="6 13" id="KW-0547">Nucleotide-binding</keyword>
<dbReference type="InterPro" id="IPR059000">
    <property type="entry name" value="ATPase_P-type_domA"/>
</dbReference>
<dbReference type="OrthoDB" id="48943at2759"/>
<dbReference type="EC" id="7.2.2.-" evidence="13"/>
<dbReference type="GO" id="GO:0006874">
    <property type="term" value="P:intracellular calcium ion homeostasis"/>
    <property type="evidence" value="ECO:0007669"/>
    <property type="project" value="TreeGrafter"/>
</dbReference>
<evidence type="ECO:0000256" key="6">
    <source>
        <dbReference type="ARBA" id="ARBA00022741"/>
    </source>
</evidence>
<keyword evidence="7 13" id="KW-0067">ATP-binding</keyword>
<dbReference type="GO" id="GO:0005524">
    <property type="term" value="F:ATP binding"/>
    <property type="evidence" value="ECO:0007669"/>
    <property type="project" value="UniProtKB-UniRule"/>
</dbReference>
<evidence type="ECO:0000259" key="14">
    <source>
        <dbReference type="Pfam" id="PF00122"/>
    </source>
</evidence>
<dbReference type="GO" id="GO:0016887">
    <property type="term" value="F:ATP hydrolysis activity"/>
    <property type="evidence" value="ECO:0007669"/>
    <property type="project" value="InterPro"/>
</dbReference>
<dbReference type="PANTHER" id="PTHR45630:SF8">
    <property type="entry name" value="CATION-TRANSPORTING ATPASE"/>
    <property type="match status" value="1"/>
</dbReference>
<keyword evidence="5 13" id="KW-0479">Metal-binding</keyword>
<dbReference type="FunFam" id="1.20.1110.10:FF:000023">
    <property type="entry name" value="Cation-transporting ATPase"/>
    <property type="match status" value="1"/>
</dbReference>
<dbReference type="InterPro" id="IPR018303">
    <property type="entry name" value="ATPase_P-typ_P_site"/>
</dbReference>
<evidence type="ECO:0000256" key="12">
    <source>
        <dbReference type="ARBA" id="ARBA00049360"/>
    </source>
</evidence>
<keyword evidence="8 13" id="KW-0460">Magnesium</keyword>
<dbReference type="PROSITE" id="PS00154">
    <property type="entry name" value="ATPASE_E1_E2"/>
    <property type="match status" value="1"/>
</dbReference>
<comment type="catalytic activity">
    <reaction evidence="12 13">
        <text>ATP + H2O = ADP + phosphate + H(+)</text>
        <dbReference type="Rhea" id="RHEA:13065"/>
        <dbReference type="ChEBI" id="CHEBI:15377"/>
        <dbReference type="ChEBI" id="CHEBI:15378"/>
        <dbReference type="ChEBI" id="CHEBI:30616"/>
        <dbReference type="ChEBI" id="CHEBI:43474"/>
        <dbReference type="ChEBI" id="CHEBI:456216"/>
    </reaction>
</comment>
<evidence type="ECO:0000256" key="4">
    <source>
        <dbReference type="ARBA" id="ARBA00022692"/>
    </source>
</evidence>
<proteinExistence type="inferred from homology"/>
<evidence type="ECO:0000313" key="18">
    <source>
        <dbReference type="Proteomes" id="UP000054359"/>
    </source>
</evidence>
<dbReference type="InterPro" id="IPR004014">
    <property type="entry name" value="ATPase_P-typ_cation-transptr_N"/>
</dbReference>
<evidence type="ECO:0000313" key="17">
    <source>
        <dbReference type="EMBL" id="KFM62153.1"/>
    </source>
</evidence>
<name>A0A087TAL4_STEMI</name>
<dbReference type="InterPro" id="IPR001757">
    <property type="entry name" value="P_typ_ATPase"/>
</dbReference>
<dbReference type="Pfam" id="PF00122">
    <property type="entry name" value="E1-E2_ATPase"/>
    <property type="match status" value="1"/>
</dbReference>
<dbReference type="Pfam" id="PF12409">
    <property type="entry name" value="P5-ATPase"/>
    <property type="match status" value="1"/>
</dbReference>
<dbReference type="InterPro" id="IPR006544">
    <property type="entry name" value="P-type_TPase_V"/>
</dbReference>
<reference evidence="17 18" key="1">
    <citation type="submission" date="2013-11" db="EMBL/GenBank/DDBJ databases">
        <title>Genome sequencing of Stegodyphus mimosarum.</title>
        <authorList>
            <person name="Bechsgaard J."/>
        </authorList>
    </citation>
    <scope>NUCLEOTIDE SEQUENCE [LARGE SCALE GENOMIC DNA]</scope>
</reference>
<keyword evidence="9 13" id="KW-1278">Translocase</keyword>
<accession>A0A087TAL4</accession>
<gene>
    <name evidence="17" type="ORF">X975_06178</name>
</gene>
<dbReference type="GO" id="GO:0016020">
    <property type="term" value="C:membrane"/>
    <property type="evidence" value="ECO:0007669"/>
    <property type="project" value="UniProtKB-SubCell"/>
</dbReference>
<feature type="domain" description="P5B-type ATPase N-terminal" evidence="16">
    <location>
        <begin position="52"/>
        <end position="125"/>
    </location>
</feature>
<feature type="non-terminal residue" evidence="17">
    <location>
        <position position="514"/>
    </location>
</feature>
<dbReference type="SUPFAM" id="SSF81653">
    <property type="entry name" value="Calcium ATPase, transduction domain A"/>
    <property type="match status" value="1"/>
</dbReference>
<evidence type="ECO:0000256" key="2">
    <source>
        <dbReference type="ARBA" id="ARBA00006000"/>
    </source>
</evidence>
<dbReference type="InterPro" id="IPR023298">
    <property type="entry name" value="ATPase_P-typ_TM_dom_sf"/>
</dbReference>
<evidence type="ECO:0000259" key="15">
    <source>
        <dbReference type="Pfam" id="PF00690"/>
    </source>
</evidence>
<keyword evidence="4 13" id="KW-0812">Transmembrane</keyword>
<evidence type="ECO:0000259" key="16">
    <source>
        <dbReference type="Pfam" id="PF12409"/>
    </source>
</evidence>
<dbReference type="GO" id="GO:0046872">
    <property type="term" value="F:metal ion binding"/>
    <property type="evidence" value="ECO:0007669"/>
    <property type="project" value="UniProtKB-UniRule"/>
</dbReference>
<evidence type="ECO:0000256" key="13">
    <source>
        <dbReference type="RuleBase" id="RU362082"/>
    </source>
</evidence>
<feature type="transmembrane region" description="Helical" evidence="13">
    <location>
        <begin position="427"/>
        <end position="447"/>
    </location>
</feature>
<dbReference type="InterPro" id="IPR008250">
    <property type="entry name" value="ATPase_P-typ_transduc_dom_A_sf"/>
</dbReference>
<dbReference type="Gene3D" id="1.20.1110.10">
    <property type="entry name" value="Calcium-transporting ATPase, transmembrane domain"/>
    <property type="match status" value="1"/>
</dbReference>
<dbReference type="STRING" id="407821.A0A087TAL4"/>
<evidence type="ECO:0000256" key="9">
    <source>
        <dbReference type="ARBA" id="ARBA00022967"/>
    </source>
</evidence>
<keyword evidence="11 13" id="KW-0472">Membrane</keyword>